<reference evidence="8" key="1">
    <citation type="submission" date="2025-08" db="UniProtKB">
        <authorList>
            <consortium name="RefSeq"/>
        </authorList>
    </citation>
    <scope>IDENTIFICATION</scope>
    <source>
        <tissue evidence="8">Tentacle</tissue>
    </source>
</reference>
<dbReference type="KEGG" id="aten:116288213"/>
<dbReference type="Gene3D" id="4.10.75.10">
    <property type="entry name" value="Elafin-like"/>
    <property type="match status" value="1"/>
</dbReference>
<dbReference type="InterPro" id="IPR001283">
    <property type="entry name" value="CRISP-related"/>
</dbReference>
<dbReference type="PRINTS" id="PR00837">
    <property type="entry name" value="V5TPXLIKE"/>
</dbReference>
<proteinExistence type="predicted"/>
<sequence>MFCKLFVFGILLIFQQNFKHSFSSPLKSFDPFDFLGIEESKRSEREGQCPVFPVPNECPPRGEDDACKIDEDCSLPKKCCSDGCGKICIDPENDSACKDLRQDCDSIPLKGDKLTEYCEKWKKNPAIRQCKKTCGWCKPPSPTVCEDKRDDCKWILNNAGHYLPEYCQQHKDDPAVKECPKTCGFCKLNVLKKGIKSNQNLREIIDVVSIGKKIPSPTKKFPTQPPVPQTLPKITEQPGVKPGPKPTNKPQGNKNLHVQIFGLLLIASQPRTDVILWYIRRVQITGFQKECLEAHNKYRALHGSPPLAWSAELTKDAQEWANYLARRNKFYHYPGLRKLDQGENLAWFSPARKECDGPSDEKCVHCGEMVKDWYNEVVDYDFKQGKGKSPYDVVTHFTQVVWKGTRELGMATAIANNRLVAVARYRKSGNIGSPEDFKNNVLMPNE</sequence>
<evidence type="ECO:0000259" key="5">
    <source>
        <dbReference type="PROSITE" id="PS51390"/>
    </source>
</evidence>
<dbReference type="SMART" id="SM00198">
    <property type="entry name" value="SCP"/>
    <property type="match status" value="1"/>
</dbReference>
<dbReference type="PANTHER" id="PTHR10334">
    <property type="entry name" value="CYSTEINE-RICH SECRETORY PROTEIN-RELATED"/>
    <property type="match status" value="1"/>
</dbReference>
<evidence type="ECO:0000313" key="8">
    <source>
        <dbReference type="RefSeq" id="XP_031550835.1"/>
    </source>
</evidence>
<dbReference type="Proteomes" id="UP000515163">
    <property type="component" value="Unplaced"/>
</dbReference>
<evidence type="ECO:0000256" key="4">
    <source>
        <dbReference type="SAM" id="SignalP"/>
    </source>
</evidence>
<dbReference type="Gene3D" id="3.40.33.10">
    <property type="entry name" value="CAP"/>
    <property type="match status" value="1"/>
</dbReference>
<dbReference type="InterPro" id="IPR035940">
    <property type="entry name" value="CAP_sf"/>
</dbReference>
<dbReference type="FunFam" id="3.40.33.10:FF:000010">
    <property type="entry name" value="Predicted protein"/>
    <property type="match status" value="1"/>
</dbReference>
<dbReference type="InterPro" id="IPR034113">
    <property type="entry name" value="SCP_GAPR1-like"/>
</dbReference>
<keyword evidence="1" id="KW-0800">Toxin</keyword>
<dbReference type="Pfam" id="PF00188">
    <property type="entry name" value="CAP"/>
    <property type="match status" value="1"/>
</dbReference>
<dbReference type="InterPro" id="IPR014044">
    <property type="entry name" value="CAP_dom"/>
</dbReference>
<feature type="domain" description="ShKT" evidence="6">
    <location>
        <begin position="145"/>
        <end position="186"/>
    </location>
</feature>
<feature type="region of interest" description="Disordered" evidence="3">
    <location>
        <begin position="216"/>
        <end position="252"/>
    </location>
</feature>
<dbReference type="OrthoDB" id="337038at2759"/>
<feature type="chain" id="PRO_5028174994" evidence="4">
    <location>
        <begin position="24"/>
        <end position="446"/>
    </location>
</feature>
<dbReference type="GO" id="GO:0090729">
    <property type="term" value="F:toxin activity"/>
    <property type="evidence" value="ECO:0007669"/>
    <property type="project" value="UniProtKB-KW"/>
</dbReference>
<dbReference type="GO" id="GO:0005576">
    <property type="term" value="C:extracellular region"/>
    <property type="evidence" value="ECO:0007669"/>
    <property type="project" value="InterPro"/>
</dbReference>
<feature type="signal peptide" evidence="4">
    <location>
        <begin position="1"/>
        <end position="23"/>
    </location>
</feature>
<dbReference type="RefSeq" id="XP_031550835.1">
    <property type="nucleotide sequence ID" value="XM_031694975.1"/>
</dbReference>
<dbReference type="SMART" id="SM00254">
    <property type="entry name" value="ShKT"/>
    <property type="match status" value="2"/>
</dbReference>
<dbReference type="GeneID" id="116288213"/>
<keyword evidence="7" id="KW-1185">Reference proteome</keyword>
<feature type="domain" description="WAP" evidence="5">
    <location>
        <begin position="42"/>
        <end position="92"/>
    </location>
</feature>
<dbReference type="SUPFAM" id="SSF57256">
    <property type="entry name" value="Elafin-like"/>
    <property type="match status" value="1"/>
</dbReference>
<evidence type="ECO:0000259" key="6">
    <source>
        <dbReference type="PROSITE" id="PS51670"/>
    </source>
</evidence>
<evidence type="ECO:0000256" key="1">
    <source>
        <dbReference type="ARBA" id="ARBA00022656"/>
    </source>
</evidence>
<evidence type="ECO:0000256" key="3">
    <source>
        <dbReference type="SAM" id="MobiDB-lite"/>
    </source>
</evidence>
<accession>A0A6P8HE44</accession>
<dbReference type="CDD" id="cd05382">
    <property type="entry name" value="CAP_GAPR1-like"/>
    <property type="match status" value="1"/>
</dbReference>
<dbReference type="PROSITE" id="PS51670">
    <property type="entry name" value="SHKT"/>
    <property type="match status" value="1"/>
</dbReference>
<comment type="caution">
    <text evidence="2">Lacks conserved residue(s) required for the propagation of feature annotation.</text>
</comment>
<evidence type="ECO:0000313" key="7">
    <source>
        <dbReference type="Proteomes" id="UP000515163"/>
    </source>
</evidence>
<dbReference type="InParanoid" id="A0A6P8HE44"/>
<dbReference type="SUPFAM" id="SSF55797">
    <property type="entry name" value="PR-1-like"/>
    <property type="match status" value="1"/>
</dbReference>
<dbReference type="GO" id="GO:0030414">
    <property type="term" value="F:peptidase inhibitor activity"/>
    <property type="evidence" value="ECO:0007669"/>
    <property type="project" value="InterPro"/>
</dbReference>
<dbReference type="InterPro" id="IPR003582">
    <property type="entry name" value="ShKT_dom"/>
</dbReference>
<dbReference type="InterPro" id="IPR008197">
    <property type="entry name" value="WAP_dom"/>
</dbReference>
<keyword evidence="4" id="KW-0732">Signal</keyword>
<dbReference type="SMART" id="SM00217">
    <property type="entry name" value="WAP"/>
    <property type="match status" value="1"/>
</dbReference>
<evidence type="ECO:0000256" key="2">
    <source>
        <dbReference type="PROSITE-ProRule" id="PRU01005"/>
    </source>
</evidence>
<dbReference type="AlphaFoldDB" id="A0A6P8HE44"/>
<dbReference type="InterPro" id="IPR036645">
    <property type="entry name" value="Elafin-like_sf"/>
</dbReference>
<protein>
    <submittedName>
        <fullName evidence="8">Uncharacterized protein LOC116288213</fullName>
    </submittedName>
</protein>
<dbReference type="PROSITE" id="PS51390">
    <property type="entry name" value="WAP"/>
    <property type="match status" value="1"/>
</dbReference>
<gene>
    <name evidence="8" type="primary">LOC116288213</name>
</gene>
<dbReference type="CDD" id="cd00199">
    <property type="entry name" value="WAP"/>
    <property type="match status" value="1"/>
</dbReference>
<dbReference type="Pfam" id="PF00095">
    <property type="entry name" value="WAP"/>
    <property type="match status" value="1"/>
</dbReference>
<organism evidence="7 8">
    <name type="scientific">Actinia tenebrosa</name>
    <name type="common">Australian red waratah sea anemone</name>
    <dbReference type="NCBI Taxonomy" id="6105"/>
    <lineage>
        <taxon>Eukaryota</taxon>
        <taxon>Metazoa</taxon>
        <taxon>Cnidaria</taxon>
        <taxon>Anthozoa</taxon>
        <taxon>Hexacorallia</taxon>
        <taxon>Actiniaria</taxon>
        <taxon>Actiniidae</taxon>
        <taxon>Actinia</taxon>
    </lineage>
</organism>
<name>A0A6P8HE44_ACTTE</name>